<dbReference type="Gene3D" id="3.30.420.10">
    <property type="entry name" value="Ribonuclease H-like superfamily/Ribonuclease H"/>
    <property type="match status" value="1"/>
</dbReference>
<organism evidence="4 5">
    <name type="scientific">Tanacetum coccineum</name>
    <dbReference type="NCBI Taxonomy" id="301880"/>
    <lineage>
        <taxon>Eukaryota</taxon>
        <taxon>Viridiplantae</taxon>
        <taxon>Streptophyta</taxon>
        <taxon>Embryophyta</taxon>
        <taxon>Tracheophyta</taxon>
        <taxon>Spermatophyta</taxon>
        <taxon>Magnoliopsida</taxon>
        <taxon>eudicotyledons</taxon>
        <taxon>Gunneridae</taxon>
        <taxon>Pentapetalae</taxon>
        <taxon>asterids</taxon>
        <taxon>campanulids</taxon>
        <taxon>Asterales</taxon>
        <taxon>Asteraceae</taxon>
        <taxon>Asteroideae</taxon>
        <taxon>Anthemideae</taxon>
        <taxon>Anthemidinae</taxon>
        <taxon>Tanacetum</taxon>
    </lineage>
</organism>
<evidence type="ECO:0000313" key="4">
    <source>
        <dbReference type="EMBL" id="GJT04743.1"/>
    </source>
</evidence>
<dbReference type="PANTHER" id="PTHR42648">
    <property type="entry name" value="TRANSPOSASE, PUTATIVE-RELATED"/>
    <property type="match status" value="1"/>
</dbReference>
<dbReference type="PROSITE" id="PS50994">
    <property type="entry name" value="INTEGRASE"/>
    <property type="match status" value="1"/>
</dbReference>
<evidence type="ECO:0000256" key="1">
    <source>
        <dbReference type="ARBA" id="ARBA00022723"/>
    </source>
</evidence>
<keyword evidence="1" id="KW-0479">Metal-binding</keyword>
<feature type="domain" description="Integrase catalytic" evidence="3">
    <location>
        <begin position="210"/>
        <end position="308"/>
    </location>
</feature>
<evidence type="ECO:0000313" key="5">
    <source>
        <dbReference type="Proteomes" id="UP001151760"/>
    </source>
</evidence>
<dbReference type="InterPro" id="IPR013103">
    <property type="entry name" value="RVT_2"/>
</dbReference>
<name>A0ABQ5AU37_9ASTR</name>
<dbReference type="Proteomes" id="UP001151760">
    <property type="component" value="Unassembled WGS sequence"/>
</dbReference>
<dbReference type="InterPro" id="IPR036397">
    <property type="entry name" value="RNaseH_sf"/>
</dbReference>
<dbReference type="InterPro" id="IPR001584">
    <property type="entry name" value="Integrase_cat-core"/>
</dbReference>
<dbReference type="InterPro" id="IPR039537">
    <property type="entry name" value="Retrotran_Ty1/copia-like"/>
</dbReference>
<dbReference type="Pfam" id="PF07727">
    <property type="entry name" value="RVT_2"/>
    <property type="match status" value="1"/>
</dbReference>
<evidence type="ECO:0000259" key="3">
    <source>
        <dbReference type="PROSITE" id="PS50994"/>
    </source>
</evidence>
<comment type="caution">
    <text evidence="4">The sequence shown here is derived from an EMBL/GenBank/DDBJ whole genome shotgun (WGS) entry which is preliminary data.</text>
</comment>
<reference evidence="4" key="1">
    <citation type="journal article" date="2022" name="Int. J. Mol. Sci.">
        <title>Draft Genome of Tanacetum Coccineum: Genomic Comparison of Closely Related Tanacetum-Family Plants.</title>
        <authorList>
            <person name="Yamashiro T."/>
            <person name="Shiraishi A."/>
            <person name="Nakayama K."/>
            <person name="Satake H."/>
        </authorList>
    </citation>
    <scope>NUCLEOTIDE SEQUENCE</scope>
</reference>
<sequence>MRMRQYIYHIDHNLWDVIFNGDLEEEPAPTGEEKSAGLLLLRCKQLVAKQESGKNAKSLWEAIKSRFGGNEESKKMQKNVHGAPISKEDINQKFLRSLPPLWNQIALIMRNKPDIDEIDMLNLYTILRVYEIDEDDLEELDLRWQVAMLTIRKRAILIRECRSGWNPREKILKFGGQWLGAMPPTMNLHHRLMVAQNGLGLENQLNNNVKIIRCDNGTEFKNQAMNEFCAKKGIKREFSMARTPQHNGVAKRKNKTLIEAARTIRAYDDEDVGAEADFNNMDNTIDVNPIPTLRIHKDHPKGQILGDPKSVVQTRGKIQKASLVQQALILVDLPFGKKAIGTKWVFRNKRDERSIVVKNKARLVAQRVRQEGGIDYDEVFAHVTRIEAIRLFLAFASFMGFPVYQMDVKSAFPL</sequence>
<proteinExistence type="predicted"/>
<keyword evidence="5" id="KW-1185">Reference proteome</keyword>
<dbReference type="EMBL" id="BQNB010012532">
    <property type="protein sequence ID" value="GJT04743.1"/>
    <property type="molecule type" value="Genomic_DNA"/>
</dbReference>
<dbReference type="PANTHER" id="PTHR42648:SF32">
    <property type="entry name" value="RIBONUCLEASE H-LIKE DOMAIN, GAG-PRE-INTEGRASE DOMAIN PROTEIN-RELATED"/>
    <property type="match status" value="1"/>
</dbReference>
<dbReference type="InterPro" id="IPR012337">
    <property type="entry name" value="RNaseH-like_sf"/>
</dbReference>
<evidence type="ECO:0000256" key="2">
    <source>
        <dbReference type="ARBA" id="ARBA00022801"/>
    </source>
</evidence>
<reference evidence="4" key="2">
    <citation type="submission" date="2022-01" db="EMBL/GenBank/DDBJ databases">
        <authorList>
            <person name="Yamashiro T."/>
            <person name="Shiraishi A."/>
            <person name="Satake H."/>
            <person name="Nakayama K."/>
        </authorList>
    </citation>
    <scope>NUCLEOTIDE SEQUENCE</scope>
</reference>
<dbReference type="SUPFAM" id="SSF53098">
    <property type="entry name" value="Ribonuclease H-like"/>
    <property type="match status" value="1"/>
</dbReference>
<keyword evidence="2" id="KW-0378">Hydrolase</keyword>
<accession>A0ABQ5AU37</accession>
<gene>
    <name evidence="4" type="ORF">Tco_0839205</name>
</gene>
<protein>
    <submittedName>
        <fullName evidence="4">Ribonuclease H-like domain-containing protein</fullName>
    </submittedName>
</protein>